<dbReference type="GO" id="GO:0071770">
    <property type="term" value="P:DIM/DIP cell wall layer assembly"/>
    <property type="evidence" value="ECO:0007669"/>
    <property type="project" value="TreeGrafter"/>
</dbReference>
<dbReference type="SUPFAM" id="SSF53335">
    <property type="entry name" value="S-adenosyl-L-methionine-dependent methyltransferases"/>
    <property type="match status" value="1"/>
</dbReference>
<dbReference type="GO" id="GO:0008610">
    <property type="term" value="P:lipid biosynthetic process"/>
    <property type="evidence" value="ECO:0007669"/>
    <property type="project" value="InterPro"/>
</dbReference>
<dbReference type="Pfam" id="PF04989">
    <property type="entry name" value="RMNT_CmcI"/>
    <property type="match status" value="1"/>
</dbReference>
<feature type="non-terminal residue" evidence="3">
    <location>
        <position position="165"/>
    </location>
</feature>
<accession>A0A383B9S4</accession>
<organism evidence="3">
    <name type="scientific">marine metagenome</name>
    <dbReference type="NCBI Taxonomy" id="408172"/>
    <lineage>
        <taxon>unclassified sequences</taxon>
        <taxon>metagenomes</taxon>
        <taxon>ecological metagenomes</taxon>
    </lineage>
</organism>
<dbReference type="InterPro" id="IPR007072">
    <property type="entry name" value="RNMT_CmcI"/>
</dbReference>
<evidence type="ECO:0000256" key="1">
    <source>
        <dbReference type="ARBA" id="ARBA00022603"/>
    </source>
</evidence>
<dbReference type="GO" id="GO:0032259">
    <property type="term" value="P:methylation"/>
    <property type="evidence" value="ECO:0007669"/>
    <property type="project" value="UniProtKB-KW"/>
</dbReference>
<keyword evidence="2" id="KW-0808">Transferase</keyword>
<dbReference type="AlphaFoldDB" id="A0A383B9S4"/>
<evidence type="ECO:0000313" key="3">
    <source>
        <dbReference type="EMBL" id="SVE16926.1"/>
    </source>
</evidence>
<dbReference type="PANTHER" id="PTHR40048">
    <property type="entry name" value="RHAMNOSYL O-METHYLTRANSFERASE"/>
    <property type="match status" value="1"/>
</dbReference>
<name>A0A383B9S4_9ZZZZ</name>
<dbReference type="EMBL" id="UINC01198803">
    <property type="protein sequence ID" value="SVE16926.1"/>
    <property type="molecule type" value="Genomic_DNA"/>
</dbReference>
<dbReference type="PANTHER" id="PTHR40048:SF1">
    <property type="entry name" value="RHAMNOSYL O-METHYLTRANSFERASE"/>
    <property type="match status" value="1"/>
</dbReference>
<dbReference type="GO" id="GO:0008168">
    <property type="term" value="F:methyltransferase activity"/>
    <property type="evidence" value="ECO:0007669"/>
    <property type="project" value="UniProtKB-KW"/>
</dbReference>
<sequence length="165" mass="18893">MKRSKKINRSMGLSQDNILRKLFRIINYSLELLLVRLYNKSFLGSNDIAAQFHSLYYSSPERTWNNTRWMGRRTMRCPLDLWVYQEILHDIKPDIVIETGTNEGGGTHFLASIMDVIGKGKVIGVDIEELDNRADHERISYLKGSSISSDIVKSISEMIDVGQVV</sequence>
<dbReference type="Gene3D" id="3.40.50.150">
    <property type="entry name" value="Vaccinia Virus protein VP39"/>
    <property type="match status" value="1"/>
</dbReference>
<dbReference type="GO" id="GO:0005886">
    <property type="term" value="C:plasma membrane"/>
    <property type="evidence" value="ECO:0007669"/>
    <property type="project" value="TreeGrafter"/>
</dbReference>
<evidence type="ECO:0008006" key="4">
    <source>
        <dbReference type="Google" id="ProtNLM"/>
    </source>
</evidence>
<dbReference type="InterPro" id="IPR029063">
    <property type="entry name" value="SAM-dependent_MTases_sf"/>
</dbReference>
<protein>
    <recommendedName>
        <fullName evidence="4">Rhamnosyl O-methyltransferase</fullName>
    </recommendedName>
</protein>
<evidence type="ECO:0000256" key="2">
    <source>
        <dbReference type="ARBA" id="ARBA00022679"/>
    </source>
</evidence>
<keyword evidence="1" id="KW-0489">Methyltransferase</keyword>
<proteinExistence type="predicted"/>
<reference evidence="3" key="1">
    <citation type="submission" date="2018-05" db="EMBL/GenBank/DDBJ databases">
        <authorList>
            <person name="Lanie J.A."/>
            <person name="Ng W.-L."/>
            <person name="Kazmierczak K.M."/>
            <person name="Andrzejewski T.M."/>
            <person name="Davidsen T.M."/>
            <person name="Wayne K.J."/>
            <person name="Tettelin H."/>
            <person name="Glass J.I."/>
            <person name="Rusch D."/>
            <person name="Podicherti R."/>
            <person name="Tsui H.-C.T."/>
            <person name="Winkler M.E."/>
        </authorList>
    </citation>
    <scope>NUCLEOTIDE SEQUENCE</scope>
</reference>
<gene>
    <name evidence="3" type="ORF">METZ01_LOCUS469780</name>
</gene>